<organism evidence="1 2">
    <name type="scientific">Micromonospora cremea</name>
    <dbReference type="NCBI Taxonomy" id="709881"/>
    <lineage>
        <taxon>Bacteria</taxon>
        <taxon>Bacillati</taxon>
        <taxon>Actinomycetota</taxon>
        <taxon>Actinomycetes</taxon>
        <taxon>Micromonosporales</taxon>
        <taxon>Micromonosporaceae</taxon>
        <taxon>Micromonospora</taxon>
    </lineage>
</organism>
<gene>
    <name evidence="1" type="ORF">SAMN04489832_2487</name>
</gene>
<keyword evidence="2" id="KW-1185">Reference proteome</keyword>
<sequence length="207" mass="21747">MAMIGGLVEQTGVGDDIRQGEIETGEAHFEPCDLLITDPNRAMGVGLDLDAVWAAGLEVNPVPSFQNIQPPMTLMDVRVVHLSEDSAAADAANQVRTAKCPSDEFRLNIGQATARWGARTVAVGPTSARLTSATVKRVNPEIEAGVAYLPGDARLVFAHGPLLISIEALTLWPRKLNSAAEITAAAQEKAMTLAAAIVRALPSASEG</sequence>
<proteinExistence type="predicted"/>
<accession>A0A1N5WIF6</accession>
<name>A0A1N5WIF6_9ACTN</name>
<evidence type="ECO:0000313" key="2">
    <source>
        <dbReference type="Proteomes" id="UP000185124"/>
    </source>
</evidence>
<dbReference type="AlphaFoldDB" id="A0A1N5WIF6"/>
<dbReference type="OrthoDB" id="3369808at2"/>
<evidence type="ECO:0000313" key="1">
    <source>
        <dbReference type="EMBL" id="SIM85003.1"/>
    </source>
</evidence>
<dbReference type="Proteomes" id="UP000185124">
    <property type="component" value="Unassembled WGS sequence"/>
</dbReference>
<reference evidence="2" key="1">
    <citation type="submission" date="2016-12" db="EMBL/GenBank/DDBJ databases">
        <authorList>
            <person name="Varghese N."/>
            <person name="Submissions S."/>
        </authorList>
    </citation>
    <scope>NUCLEOTIDE SEQUENCE [LARGE SCALE GENOMIC DNA]</scope>
    <source>
        <strain evidence="2">DSM 45599</strain>
    </source>
</reference>
<dbReference type="EMBL" id="FSQT01000001">
    <property type="protein sequence ID" value="SIM85003.1"/>
    <property type="molecule type" value="Genomic_DNA"/>
</dbReference>
<protein>
    <submittedName>
        <fullName evidence="1">Uncharacterized protein</fullName>
    </submittedName>
</protein>